<name>A0A7X1C5W8_LISSE</name>
<evidence type="ECO:0000256" key="1">
    <source>
        <dbReference type="ARBA" id="ARBA00023015"/>
    </source>
</evidence>
<dbReference type="InterPro" id="IPR018062">
    <property type="entry name" value="HTH_AraC-typ_CS"/>
</dbReference>
<proteinExistence type="predicted"/>
<dbReference type="CDD" id="cd17536">
    <property type="entry name" value="REC_YesN-like"/>
    <property type="match status" value="1"/>
</dbReference>
<dbReference type="AlphaFoldDB" id="A0A7X1C5W8"/>
<dbReference type="InterPro" id="IPR009057">
    <property type="entry name" value="Homeodomain-like_sf"/>
</dbReference>
<sequence length="494" mass="57989">MLKIVLVDDEPLIVKGLESIIPEFEQEIEIVGTAPNGAIALDLFSEQHVDVLLTDIQMPVMDGLELIDAWKKKQPTTKTIVLSGFEDFHYIKRGLSAGIENYLLKPLNELELKETLIQIENKQVTNKGIPREEAYYILRDNTIWRWLHMRINKEEWEERLALYDMTLGQTKNAVLIQIQPTKEVNNADWKNLSEEYRLEYPFMLLTPENEIIIGIEETTSLSEQILTIQSDIKNYLKNDAFYLFVSEKVQGQTMYPQAFRQLTRLQPERLVQSSGSLIAFQKRTKHTWRPKRKQHQLAKLLVMNNEKEIKIWIRSFFQEWLDHKVESDPHQMLHILSELLVLMAEADPKELTESMEKIAEETSIEGLEATTLTYAIRYYNRKKQTDQSKSPIIQNVLNYIKEHFAEGMSLKTLGNDFHINAVYLGQLFQKEMGEHFTDYLNRYRVNYAKEELLQSQDNLTIIASKSGYTDMAYFYRQFKKHTGETPSRYRKIHQ</sequence>
<dbReference type="PROSITE" id="PS01124">
    <property type="entry name" value="HTH_ARAC_FAMILY_2"/>
    <property type="match status" value="1"/>
</dbReference>
<protein>
    <submittedName>
        <fullName evidence="7">Response regulator transcription factor</fullName>
    </submittedName>
</protein>
<dbReference type="SMART" id="SM00448">
    <property type="entry name" value="REC"/>
    <property type="match status" value="1"/>
</dbReference>
<dbReference type="PANTHER" id="PTHR43280">
    <property type="entry name" value="ARAC-FAMILY TRANSCRIPTIONAL REGULATOR"/>
    <property type="match status" value="1"/>
</dbReference>
<dbReference type="Gene3D" id="3.40.50.2300">
    <property type="match status" value="1"/>
</dbReference>
<feature type="domain" description="Response regulatory" evidence="6">
    <location>
        <begin position="3"/>
        <end position="120"/>
    </location>
</feature>
<evidence type="ECO:0000256" key="3">
    <source>
        <dbReference type="ARBA" id="ARBA00023163"/>
    </source>
</evidence>
<dbReference type="Gene3D" id="1.10.10.60">
    <property type="entry name" value="Homeodomain-like"/>
    <property type="match status" value="2"/>
</dbReference>
<dbReference type="EMBL" id="JAARRG010000002">
    <property type="protein sequence ID" value="MBC1485493.1"/>
    <property type="molecule type" value="Genomic_DNA"/>
</dbReference>
<comment type="caution">
    <text evidence="7">The sequence shown here is derived from an EMBL/GenBank/DDBJ whole genome shotgun (WGS) entry which is preliminary data.</text>
</comment>
<dbReference type="InterPro" id="IPR011006">
    <property type="entry name" value="CheY-like_superfamily"/>
</dbReference>
<dbReference type="SUPFAM" id="SSF46689">
    <property type="entry name" value="Homeodomain-like"/>
    <property type="match status" value="2"/>
</dbReference>
<evidence type="ECO:0000313" key="8">
    <source>
        <dbReference type="Proteomes" id="UP000523362"/>
    </source>
</evidence>
<dbReference type="Proteomes" id="UP000523362">
    <property type="component" value="Unassembled WGS sequence"/>
</dbReference>
<evidence type="ECO:0000313" key="7">
    <source>
        <dbReference type="EMBL" id="MBC1485493.1"/>
    </source>
</evidence>
<dbReference type="PROSITE" id="PS50110">
    <property type="entry name" value="RESPONSE_REGULATORY"/>
    <property type="match status" value="1"/>
</dbReference>
<dbReference type="PRINTS" id="PR00032">
    <property type="entry name" value="HTHARAC"/>
</dbReference>
<dbReference type="PANTHER" id="PTHR43280:SF35">
    <property type="entry name" value="RESPONSE REGULATOR"/>
    <property type="match status" value="1"/>
</dbReference>
<dbReference type="PROSITE" id="PS00041">
    <property type="entry name" value="HTH_ARAC_FAMILY_1"/>
    <property type="match status" value="1"/>
</dbReference>
<dbReference type="Pfam" id="PF12833">
    <property type="entry name" value="HTH_18"/>
    <property type="match status" value="1"/>
</dbReference>
<evidence type="ECO:0000256" key="4">
    <source>
        <dbReference type="PROSITE-ProRule" id="PRU00169"/>
    </source>
</evidence>
<keyword evidence="2" id="KW-0238">DNA-binding</keyword>
<evidence type="ECO:0000256" key="2">
    <source>
        <dbReference type="ARBA" id="ARBA00023125"/>
    </source>
</evidence>
<dbReference type="RefSeq" id="WP_185383413.1">
    <property type="nucleotide sequence ID" value="NZ_JAARRG010000002.1"/>
</dbReference>
<dbReference type="Pfam" id="PF00072">
    <property type="entry name" value="Response_reg"/>
    <property type="match status" value="1"/>
</dbReference>
<evidence type="ECO:0000259" key="5">
    <source>
        <dbReference type="PROSITE" id="PS01124"/>
    </source>
</evidence>
<organism evidence="7 8">
    <name type="scientific">Listeria seeligeri</name>
    <dbReference type="NCBI Taxonomy" id="1640"/>
    <lineage>
        <taxon>Bacteria</taxon>
        <taxon>Bacillati</taxon>
        <taxon>Bacillota</taxon>
        <taxon>Bacilli</taxon>
        <taxon>Bacillales</taxon>
        <taxon>Listeriaceae</taxon>
        <taxon>Listeria</taxon>
    </lineage>
</organism>
<evidence type="ECO:0000259" key="6">
    <source>
        <dbReference type="PROSITE" id="PS50110"/>
    </source>
</evidence>
<dbReference type="InterPro" id="IPR020449">
    <property type="entry name" value="Tscrpt_reg_AraC-type_HTH"/>
</dbReference>
<dbReference type="GO" id="GO:0003700">
    <property type="term" value="F:DNA-binding transcription factor activity"/>
    <property type="evidence" value="ECO:0007669"/>
    <property type="project" value="InterPro"/>
</dbReference>
<dbReference type="SMART" id="SM00342">
    <property type="entry name" value="HTH_ARAC"/>
    <property type="match status" value="1"/>
</dbReference>
<dbReference type="GO" id="GO:0000160">
    <property type="term" value="P:phosphorelay signal transduction system"/>
    <property type="evidence" value="ECO:0007669"/>
    <property type="project" value="InterPro"/>
</dbReference>
<accession>A0A7X1C5W8</accession>
<reference evidence="7 8" key="1">
    <citation type="submission" date="2020-03" db="EMBL/GenBank/DDBJ databases">
        <title>Soil Listeria distribution.</title>
        <authorList>
            <person name="Liao J."/>
            <person name="Wiedmann M."/>
        </authorList>
    </citation>
    <scope>NUCLEOTIDE SEQUENCE [LARGE SCALE GENOMIC DNA]</scope>
    <source>
        <strain evidence="7 8">FSL L7-1560</strain>
    </source>
</reference>
<dbReference type="GO" id="GO:0043565">
    <property type="term" value="F:sequence-specific DNA binding"/>
    <property type="evidence" value="ECO:0007669"/>
    <property type="project" value="InterPro"/>
</dbReference>
<dbReference type="InterPro" id="IPR001789">
    <property type="entry name" value="Sig_transdc_resp-reg_receiver"/>
</dbReference>
<dbReference type="SUPFAM" id="SSF52172">
    <property type="entry name" value="CheY-like"/>
    <property type="match status" value="1"/>
</dbReference>
<feature type="domain" description="HTH araC/xylS-type" evidence="5">
    <location>
        <begin position="394"/>
        <end position="492"/>
    </location>
</feature>
<gene>
    <name evidence="7" type="ORF">HB897_04500</name>
</gene>
<keyword evidence="4" id="KW-0597">Phosphoprotein</keyword>
<keyword evidence="1" id="KW-0805">Transcription regulation</keyword>
<feature type="modified residue" description="4-aspartylphosphate" evidence="4">
    <location>
        <position position="55"/>
    </location>
</feature>
<keyword evidence="3" id="KW-0804">Transcription</keyword>
<dbReference type="InterPro" id="IPR018060">
    <property type="entry name" value="HTH_AraC"/>
</dbReference>